<dbReference type="AlphaFoldDB" id="A0A5C4RSR1"/>
<evidence type="ECO:0000256" key="4">
    <source>
        <dbReference type="ARBA" id="ARBA00023163"/>
    </source>
</evidence>
<dbReference type="Proteomes" id="UP000305760">
    <property type="component" value="Unassembled WGS sequence"/>
</dbReference>
<evidence type="ECO:0000259" key="5">
    <source>
        <dbReference type="Pfam" id="PF07638"/>
    </source>
</evidence>
<protein>
    <submittedName>
        <fullName evidence="6">Sigma-70 family RNA polymerase sigma factor</fullName>
    </submittedName>
</protein>
<dbReference type="NCBIfam" id="TIGR02999">
    <property type="entry name" value="Sig-70_X6"/>
    <property type="match status" value="1"/>
</dbReference>
<dbReference type="Pfam" id="PF07638">
    <property type="entry name" value="Sigma70_ECF"/>
    <property type="match status" value="1"/>
</dbReference>
<dbReference type="InterPro" id="IPR013324">
    <property type="entry name" value="RNA_pol_sigma_r3/r4-like"/>
</dbReference>
<dbReference type="InterPro" id="IPR011517">
    <property type="entry name" value="RNA_pol_sigma70_ECF-like"/>
</dbReference>
<gene>
    <name evidence="6" type="ORF">E1B00_11270</name>
</gene>
<comment type="similarity">
    <text evidence="1">Belongs to the sigma-70 factor family. ECF subfamily.</text>
</comment>
<dbReference type="EMBL" id="SMDR01000002">
    <property type="protein sequence ID" value="TNJ33901.1"/>
    <property type="molecule type" value="Genomic_DNA"/>
</dbReference>
<evidence type="ECO:0000256" key="3">
    <source>
        <dbReference type="ARBA" id="ARBA00023082"/>
    </source>
</evidence>
<dbReference type="InterPro" id="IPR036388">
    <property type="entry name" value="WH-like_DNA-bd_sf"/>
</dbReference>
<dbReference type="GO" id="GO:0006352">
    <property type="term" value="P:DNA-templated transcription initiation"/>
    <property type="evidence" value="ECO:0007669"/>
    <property type="project" value="InterPro"/>
</dbReference>
<feature type="domain" description="RNA polymerase sigma-70 ECF-like HTH" evidence="5">
    <location>
        <begin position="6"/>
        <end position="181"/>
    </location>
</feature>
<evidence type="ECO:0000256" key="2">
    <source>
        <dbReference type="ARBA" id="ARBA00023015"/>
    </source>
</evidence>
<evidence type="ECO:0000313" key="6">
    <source>
        <dbReference type="EMBL" id="TNJ33901.1"/>
    </source>
</evidence>
<dbReference type="RefSeq" id="WP_139448777.1">
    <property type="nucleotide sequence ID" value="NZ_SMDR01000002.1"/>
</dbReference>
<dbReference type="NCBIfam" id="TIGR02937">
    <property type="entry name" value="sigma70-ECF"/>
    <property type="match status" value="1"/>
</dbReference>
<keyword evidence="4" id="KW-0804">Transcription</keyword>
<dbReference type="Gene3D" id="1.10.10.10">
    <property type="entry name" value="Winged helix-like DNA-binding domain superfamily/Winged helix DNA-binding domain"/>
    <property type="match status" value="1"/>
</dbReference>
<dbReference type="PANTHER" id="PTHR43133:SF39">
    <property type="entry name" value="SIMILAR TO RNA POLYMERASE SIGMA-E FACTOR"/>
    <property type="match status" value="1"/>
</dbReference>
<name>A0A5C4RSR1_9GAMM</name>
<evidence type="ECO:0000256" key="1">
    <source>
        <dbReference type="ARBA" id="ARBA00010641"/>
    </source>
</evidence>
<dbReference type="GO" id="GO:0016987">
    <property type="term" value="F:sigma factor activity"/>
    <property type="evidence" value="ECO:0007669"/>
    <property type="project" value="UniProtKB-KW"/>
</dbReference>
<dbReference type="InterPro" id="IPR039425">
    <property type="entry name" value="RNA_pol_sigma-70-like"/>
</dbReference>
<keyword evidence="7" id="KW-1185">Reference proteome</keyword>
<dbReference type="OrthoDB" id="128473at2"/>
<dbReference type="InterPro" id="IPR013325">
    <property type="entry name" value="RNA_pol_sigma_r2"/>
</dbReference>
<keyword evidence="3" id="KW-0731">Sigma factor</keyword>
<dbReference type="PANTHER" id="PTHR43133">
    <property type="entry name" value="RNA POLYMERASE ECF-TYPE SIGMA FACTO"/>
    <property type="match status" value="1"/>
</dbReference>
<organism evidence="6 7">
    <name type="scientific">Arenimonas terrae</name>
    <dbReference type="NCBI Taxonomy" id="2546226"/>
    <lineage>
        <taxon>Bacteria</taxon>
        <taxon>Pseudomonadati</taxon>
        <taxon>Pseudomonadota</taxon>
        <taxon>Gammaproteobacteria</taxon>
        <taxon>Lysobacterales</taxon>
        <taxon>Lysobacteraceae</taxon>
        <taxon>Arenimonas</taxon>
    </lineage>
</organism>
<accession>A0A5C4RSR1</accession>
<dbReference type="SUPFAM" id="SSF88946">
    <property type="entry name" value="Sigma2 domain of RNA polymerase sigma factors"/>
    <property type="match status" value="1"/>
</dbReference>
<dbReference type="InterPro" id="IPR014284">
    <property type="entry name" value="RNA_pol_sigma-70_dom"/>
</dbReference>
<reference evidence="6 7" key="1">
    <citation type="submission" date="2019-03" db="EMBL/GenBank/DDBJ databases">
        <title>Arenimonas daejeonensis sp. nov., isolated from compost.</title>
        <authorList>
            <person name="Jeon C.O."/>
        </authorList>
    </citation>
    <scope>NUCLEOTIDE SEQUENCE [LARGE SCALE GENOMIC DNA]</scope>
    <source>
        <strain evidence="6 7">R29</strain>
    </source>
</reference>
<keyword evidence="2" id="KW-0805">Transcription regulation</keyword>
<sequence>MDDTLHELLAAYRRGEPGVLDRLVPLVYDDLRRLARRHVGQWPNLTLDTTGVVHETYLKLVRQRALDANDRAHFMAICSQAMRQFIVSYARQKLTEKRGANPLIQDIHGLDIPVKGEAEELLLVDQALRGLADVDLRLVRVFECRFFGGLTEEETAEALGLSLRTVQREWMRARAWVKDMLSAP</sequence>
<comment type="caution">
    <text evidence="6">The sequence shown here is derived from an EMBL/GenBank/DDBJ whole genome shotgun (WGS) entry which is preliminary data.</text>
</comment>
<dbReference type="InterPro" id="IPR053812">
    <property type="entry name" value="HTH_Sigma70_ECF-like"/>
</dbReference>
<proteinExistence type="inferred from homology"/>
<evidence type="ECO:0000313" key="7">
    <source>
        <dbReference type="Proteomes" id="UP000305760"/>
    </source>
</evidence>
<dbReference type="SUPFAM" id="SSF88659">
    <property type="entry name" value="Sigma3 and sigma4 domains of RNA polymerase sigma factors"/>
    <property type="match status" value="1"/>
</dbReference>